<evidence type="ECO:0000256" key="1">
    <source>
        <dbReference type="ARBA" id="ARBA00008857"/>
    </source>
</evidence>
<gene>
    <name evidence="8" type="ORF">WCD41_18705</name>
</gene>
<name>A0ABU8N7X7_9PSEU</name>
<dbReference type="InterPro" id="IPR050808">
    <property type="entry name" value="Phage_Integrase"/>
</dbReference>
<dbReference type="Pfam" id="PF00589">
    <property type="entry name" value="Phage_integrase"/>
    <property type="match status" value="1"/>
</dbReference>
<feature type="domain" description="Core-binding (CB)" evidence="7">
    <location>
        <begin position="74"/>
        <end position="185"/>
    </location>
</feature>
<dbReference type="Gene3D" id="1.10.150.130">
    <property type="match status" value="1"/>
</dbReference>
<dbReference type="InterPro" id="IPR010998">
    <property type="entry name" value="Integrase_recombinase_N"/>
</dbReference>
<protein>
    <submittedName>
        <fullName evidence="8">Site-specific integrase</fullName>
    </submittedName>
</protein>
<evidence type="ECO:0000313" key="9">
    <source>
        <dbReference type="Proteomes" id="UP001370100"/>
    </source>
</evidence>
<feature type="domain" description="Tyr recombinase" evidence="6">
    <location>
        <begin position="206"/>
        <end position="403"/>
    </location>
</feature>
<proteinExistence type="inferred from homology"/>
<evidence type="ECO:0000256" key="5">
    <source>
        <dbReference type="PROSITE-ProRule" id="PRU01248"/>
    </source>
</evidence>
<dbReference type="EMBL" id="JBBEGL010000005">
    <property type="protein sequence ID" value="MEJ2888498.1"/>
    <property type="molecule type" value="Genomic_DNA"/>
</dbReference>
<evidence type="ECO:0000256" key="2">
    <source>
        <dbReference type="ARBA" id="ARBA00022908"/>
    </source>
</evidence>
<dbReference type="InterPro" id="IPR013762">
    <property type="entry name" value="Integrase-like_cat_sf"/>
</dbReference>
<dbReference type="PROSITE" id="PS51900">
    <property type="entry name" value="CB"/>
    <property type="match status" value="1"/>
</dbReference>
<dbReference type="InterPro" id="IPR002104">
    <property type="entry name" value="Integrase_catalytic"/>
</dbReference>
<accession>A0ABU8N7X7</accession>
<reference evidence="8 9" key="1">
    <citation type="submission" date="2024-03" db="EMBL/GenBank/DDBJ databases">
        <title>Actinomycetospora sp. OC33-EN06, a novel actinomycete isolated from wild orchid (Aerides multiflora).</title>
        <authorList>
            <person name="Suriyachadkun C."/>
        </authorList>
    </citation>
    <scope>NUCLEOTIDE SEQUENCE [LARGE SCALE GENOMIC DNA]</scope>
    <source>
        <strain evidence="8 9">OC33-EN06</strain>
    </source>
</reference>
<dbReference type="InterPro" id="IPR044068">
    <property type="entry name" value="CB"/>
</dbReference>
<dbReference type="CDD" id="cd01189">
    <property type="entry name" value="INT_ICEBs1_C_like"/>
    <property type="match status" value="1"/>
</dbReference>
<dbReference type="InterPro" id="IPR004107">
    <property type="entry name" value="Integrase_SAM-like_N"/>
</dbReference>
<dbReference type="RefSeq" id="WP_337715120.1">
    <property type="nucleotide sequence ID" value="NZ_JBBEGL010000005.1"/>
</dbReference>
<evidence type="ECO:0000259" key="6">
    <source>
        <dbReference type="PROSITE" id="PS51898"/>
    </source>
</evidence>
<sequence>MAGERKKGRKVNGEGSIYQRSSDGLWVASAYVYVSSGRIERRSRYARSFEEARAKLVQLQSNNEQGIPVPDRTMTVGEYMEHWLSVVKEEKRLTTFHGYESVVRLHIVPALGKKRLDRLTGADVRHFMGVVRAKCLCCTNGRNARRRAGADPCCRDGHPCCGRRPSPRQVQYIHAVLRNALSNAEREELVSRNVAKLVKVSTPRYKIGKGLRVSQAKALLKEAEGTRWYALYVTAATLGLRHGELLGLRWEDVDFERATLTVAQTVARAAGQLYVGPAKSDASESTIPLPKVTRRVLEAHRERQEMERADAGEAWQDRGLVFPSTIGTPMEPRNLNRHFAELRERAGMPDVRLHDLRHTVVSLLLDLGTPPHVVQAIARHAHVDITMAIYAHTNLDAMRQALDAIEWEDL</sequence>
<evidence type="ECO:0000256" key="3">
    <source>
        <dbReference type="ARBA" id="ARBA00023125"/>
    </source>
</evidence>
<comment type="similarity">
    <text evidence="1">Belongs to the 'phage' integrase family.</text>
</comment>
<evidence type="ECO:0000259" key="7">
    <source>
        <dbReference type="PROSITE" id="PS51900"/>
    </source>
</evidence>
<keyword evidence="4" id="KW-0233">DNA recombination</keyword>
<dbReference type="InterPro" id="IPR011010">
    <property type="entry name" value="DNA_brk_join_enz"/>
</dbReference>
<evidence type="ECO:0000256" key="4">
    <source>
        <dbReference type="ARBA" id="ARBA00023172"/>
    </source>
</evidence>
<dbReference type="PANTHER" id="PTHR30629:SF2">
    <property type="entry name" value="PROPHAGE INTEGRASE INTS-RELATED"/>
    <property type="match status" value="1"/>
</dbReference>
<organism evidence="8 9">
    <name type="scientific">Actinomycetospora aeridis</name>
    <dbReference type="NCBI Taxonomy" id="3129231"/>
    <lineage>
        <taxon>Bacteria</taxon>
        <taxon>Bacillati</taxon>
        <taxon>Actinomycetota</taxon>
        <taxon>Actinomycetes</taxon>
        <taxon>Pseudonocardiales</taxon>
        <taxon>Pseudonocardiaceae</taxon>
        <taxon>Actinomycetospora</taxon>
    </lineage>
</organism>
<comment type="caution">
    <text evidence="8">The sequence shown here is derived from an EMBL/GenBank/DDBJ whole genome shotgun (WGS) entry which is preliminary data.</text>
</comment>
<dbReference type="Pfam" id="PF14659">
    <property type="entry name" value="Phage_int_SAM_3"/>
    <property type="match status" value="1"/>
</dbReference>
<keyword evidence="3 5" id="KW-0238">DNA-binding</keyword>
<dbReference type="SUPFAM" id="SSF56349">
    <property type="entry name" value="DNA breaking-rejoining enzymes"/>
    <property type="match status" value="1"/>
</dbReference>
<dbReference type="PANTHER" id="PTHR30629">
    <property type="entry name" value="PROPHAGE INTEGRASE"/>
    <property type="match status" value="1"/>
</dbReference>
<keyword evidence="2" id="KW-0229">DNA integration</keyword>
<keyword evidence="9" id="KW-1185">Reference proteome</keyword>
<dbReference type="Proteomes" id="UP001370100">
    <property type="component" value="Unassembled WGS sequence"/>
</dbReference>
<dbReference type="PROSITE" id="PS51898">
    <property type="entry name" value="TYR_RECOMBINASE"/>
    <property type="match status" value="1"/>
</dbReference>
<evidence type="ECO:0000313" key="8">
    <source>
        <dbReference type="EMBL" id="MEJ2888498.1"/>
    </source>
</evidence>
<dbReference type="Gene3D" id="1.10.443.10">
    <property type="entry name" value="Intergrase catalytic core"/>
    <property type="match status" value="1"/>
</dbReference>